<accession>A0A7R9CP83</accession>
<keyword evidence="1" id="KW-0675">Receptor</keyword>
<evidence type="ECO:0000256" key="1">
    <source>
        <dbReference type="RuleBase" id="RU367033"/>
    </source>
</evidence>
<dbReference type="GO" id="GO:0005042">
    <property type="term" value="F:netrin receptor activity"/>
    <property type="evidence" value="ECO:0007669"/>
    <property type="project" value="UniProtKB-UniRule"/>
</dbReference>
<feature type="compositionally biased region" description="Polar residues" evidence="2">
    <location>
        <begin position="85"/>
        <end position="102"/>
    </location>
</feature>
<feature type="compositionally biased region" description="Basic residues" evidence="2">
    <location>
        <begin position="133"/>
        <end position="147"/>
    </location>
</feature>
<dbReference type="EMBL" id="OC317768">
    <property type="protein sequence ID" value="CAD7398960.1"/>
    <property type="molecule type" value="Genomic_DNA"/>
</dbReference>
<evidence type="ECO:0000313" key="4">
    <source>
        <dbReference type="EMBL" id="CAD7398960.1"/>
    </source>
</evidence>
<feature type="region of interest" description="Disordered" evidence="2">
    <location>
        <begin position="425"/>
        <end position="473"/>
    </location>
</feature>
<dbReference type="GO" id="GO:0005886">
    <property type="term" value="C:plasma membrane"/>
    <property type="evidence" value="ECO:0007669"/>
    <property type="project" value="UniProtKB-SubCell"/>
</dbReference>
<comment type="function">
    <text evidence="1">Receptor for netrin required for axon guidance. Mediates axon repulsion of neuronal growth cones in the developing nervous system upon ligand binding.</text>
</comment>
<keyword evidence="1" id="KW-0217">Developmental protein</keyword>
<feature type="region of interest" description="Disordered" evidence="2">
    <location>
        <begin position="270"/>
        <end position="373"/>
    </location>
</feature>
<evidence type="ECO:0000256" key="2">
    <source>
        <dbReference type="SAM" id="MobiDB-lite"/>
    </source>
</evidence>
<comment type="similarity">
    <text evidence="1">Belongs to the unc-5 family.</text>
</comment>
<organism evidence="4">
    <name type="scientific">Timema cristinae</name>
    <name type="common">Walking stick</name>
    <dbReference type="NCBI Taxonomy" id="61476"/>
    <lineage>
        <taxon>Eukaryota</taxon>
        <taxon>Metazoa</taxon>
        <taxon>Ecdysozoa</taxon>
        <taxon>Arthropoda</taxon>
        <taxon>Hexapoda</taxon>
        <taxon>Insecta</taxon>
        <taxon>Pterygota</taxon>
        <taxon>Neoptera</taxon>
        <taxon>Polyneoptera</taxon>
        <taxon>Phasmatodea</taxon>
        <taxon>Timematodea</taxon>
        <taxon>Timematoidea</taxon>
        <taxon>Timematidae</taxon>
        <taxon>Timema</taxon>
    </lineage>
</organism>
<dbReference type="InterPro" id="IPR000906">
    <property type="entry name" value="ZU5_dom"/>
</dbReference>
<feature type="domain" description="ZU5" evidence="3">
    <location>
        <begin position="516"/>
        <end position="651"/>
    </location>
</feature>
<evidence type="ECO:0000259" key="3">
    <source>
        <dbReference type="PROSITE" id="PS51145"/>
    </source>
</evidence>
<feature type="compositionally biased region" description="Polar residues" evidence="2">
    <location>
        <begin position="300"/>
        <end position="318"/>
    </location>
</feature>
<sequence length="651" mass="71006">MQTKLQLTKGEKKHKVLTHNRNFLNNSGKPAVCCGLSISHLQPDEALSDDFLFPMTSRLSYASSPESDLDLSPEPRALLPPSRLVKSSSDPSIATQEDTSPGYTAPPPYSPNNHPYKQNFDSHNGVLLPPDHHHSHSHQVAHSKRRSHGDSKYGFSPSSSHDYPSFPHMVNGGMPCSPLAHSPPLQSPPELPPRIDRTIKPARCGTLGRSAAERLFGKGGDGPSDDNSIDPPNYINAVPHHRSQGSSSLEKHNMKASSYDSVSSYDSFNNRLGPNAHDDLKCGSNGQPLSPRNHDPYRFTRSTAQPIKSNSMESTHNAKPSKPPDYSKYRPGEYKTSPPPKTGQYKPVPPPKPKNYRPPHSEAQGPWGRGKVDEQNYDTNNVRSEDNGMKTGQNNYQHTKSYSVAGGLDTGNFSTHQIGGEDVNGGFDSGHGSSLDRNYNPSLHRGGREGNQYYYNVPAPRDYREPSGGLDLTNREQRGSAFELYKKPSSGGRNLAMQHYLETNMRGGEGGGEVVATARGVFTHEGGTLSSSETGVAIIIPPGALPSGTSQEIYFKVCRDNSMLPPFDDSKDETLLSPLVMCGPHGIKFDAPVELRLPHWASAEPGDSRGFSLKSSEASDRLGSHHKWENVSLDNNNSLSANSVSVLVDHF</sequence>
<feature type="region of interest" description="Disordered" evidence="2">
    <location>
        <begin position="213"/>
        <end position="255"/>
    </location>
</feature>
<dbReference type="PANTHER" id="PTHR12582:SF47">
    <property type="entry name" value="NETRIN RECEPTOR UNC-5"/>
    <property type="match status" value="1"/>
</dbReference>
<dbReference type="PROSITE" id="PS51145">
    <property type="entry name" value="ZU5"/>
    <property type="match status" value="1"/>
</dbReference>
<name>A0A7R9CP83_TIMCR</name>
<gene>
    <name evidence="4" type="ORF">TCEB3V08_LOCUS4744</name>
</gene>
<feature type="region of interest" description="Disordered" evidence="2">
    <location>
        <begin position="62"/>
        <end position="160"/>
    </location>
</feature>
<dbReference type="Gene3D" id="2.60.220.30">
    <property type="match status" value="1"/>
</dbReference>
<reference evidence="4" key="1">
    <citation type="submission" date="2020-11" db="EMBL/GenBank/DDBJ databases">
        <authorList>
            <person name="Tran Van P."/>
        </authorList>
    </citation>
    <scope>NUCLEOTIDE SEQUENCE</scope>
</reference>
<protein>
    <recommendedName>
        <fullName evidence="1">Netrin receptor UNC5</fullName>
    </recommendedName>
</protein>
<keyword evidence="1" id="KW-0393">Immunoglobulin domain</keyword>
<feature type="compositionally biased region" description="Pro residues" evidence="2">
    <location>
        <begin position="337"/>
        <end position="353"/>
    </location>
</feature>
<feature type="compositionally biased region" description="Polar residues" evidence="2">
    <location>
        <begin position="431"/>
        <end position="441"/>
    </location>
</feature>
<comment type="subcellular location">
    <subcellularLocation>
        <location evidence="1">Cell membrane</location>
        <topology evidence="1">Single-pass type I membrane protein</topology>
    </subcellularLocation>
</comment>
<feature type="compositionally biased region" description="Polar residues" evidence="2">
    <location>
        <begin position="111"/>
        <end position="122"/>
    </location>
</feature>
<dbReference type="Pfam" id="PF00791">
    <property type="entry name" value="ZU5"/>
    <property type="match status" value="1"/>
</dbReference>
<dbReference type="SMART" id="SM00218">
    <property type="entry name" value="ZU5"/>
    <property type="match status" value="1"/>
</dbReference>
<dbReference type="InterPro" id="IPR037936">
    <property type="entry name" value="UNC5A-D"/>
</dbReference>
<proteinExistence type="inferred from homology"/>
<dbReference type="AlphaFoldDB" id="A0A7R9CP83"/>
<dbReference type="PANTHER" id="PTHR12582">
    <property type="entry name" value="NETRIN RECEPTOR UNC5"/>
    <property type="match status" value="1"/>
</dbReference>